<organism evidence="2 7">
    <name type="scientific">Rotaria magnacalcarata</name>
    <dbReference type="NCBI Taxonomy" id="392030"/>
    <lineage>
        <taxon>Eukaryota</taxon>
        <taxon>Metazoa</taxon>
        <taxon>Spiralia</taxon>
        <taxon>Gnathifera</taxon>
        <taxon>Rotifera</taxon>
        <taxon>Eurotatoria</taxon>
        <taxon>Bdelloidea</taxon>
        <taxon>Philodinida</taxon>
        <taxon>Philodinidae</taxon>
        <taxon>Rotaria</taxon>
    </lineage>
</organism>
<dbReference type="Proteomes" id="UP000663856">
    <property type="component" value="Unassembled WGS sequence"/>
</dbReference>
<protein>
    <submittedName>
        <fullName evidence="2">Uncharacterized protein</fullName>
    </submittedName>
</protein>
<evidence type="ECO:0000313" key="2">
    <source>
        <dbReference type="EMBL" id="CAF1224920.1"/>
    </source>
</evidence>
<reference evidence="2" key="1">
    <citation type="submission" date="2021-02" db="EMBL/GenBank/DDBJ databases">
        <authorList>
            <person name="Nowell W R."/>
        </authorList>
    </citation>
    <scope>NUCLEOTIDE SEQUENCE</scope>
</reference>
<gene>
    <name evidence="2" type="ORF">CJN711_LOCUS13193</name>
    <name evidence="3" type="ORF">KQP761_LOCUS2075</name>
    <name evidence="6" type="ORF">MBJ925_LOCUS35190</name>
    <name evidence="5" type="ORF">WKI299_LOCUS12854</name>
    <name evidence="4" type="ORF">XDN619_LOCUS7712</name>
</gene>
<sequence>MGNTANHLSLCVSQSSRKTRRERPYVSRPFWQYQYENHLNISTHMSSDSQIREISPRRLLPIILHDNSQSRSMHIIKMT</sequence>
<dbReference type="AlphaFoldDB" id="A0A814Y5I3"/>
<accession>A0A814Y5I3</accession>
<dbReference type="EMBL" id="CAJNOV010005794">
    <property type="protein sequence ID" value="CAF1224920.1"/>
    <property type="molecule type" value="Genomic_DNA"/>
</dbReference>
<name>A0A814Y5I3_9BILA</name>
<dbReference type="OrthoDB" id="9974996at2759"/>
<dbReference type="Proteomes" id="UP000663834">
    <property type="component" value="Unassembled WGS sequence"/>
</dbReference>
<feature type="compositionally biased region" description="Polar residues" evidence="1">
    <location>
        <begin position="1"/>
        <end position="16"/>
    </location>
</feature>
<evidence type="ECO:0000313" key="6">
    <source>
        <dbReference type="EMBL" id="CAF2197137.1"/>
    </source>
</evidence>
<evidence type="ECO:0000256" key="1">
    <source>
        <dbReference type="SAM" id="MobiDB-lite"/>
    </source>
</evidence>
<dbReference type="EMBL" id="CAJNRF010004825">
    <property type="protein sequence ID" value="CAF2064836.1"/>
    <property type="molecule type" value="Genomic_DNA"/>
</dbReference>
<dbReference type="EMBL" id="CAJNOW010000132">
    <property type="protein sequence ID" value="CAF1246747.1"/>
    <property type="molecule type" value="Genomic_DNA"/>
</dbReference>
<feature type="region of interest" description="Disordered" evidence="1">
    <location>
        <begin position="1"/>
        <end position="23"/>
    </location>
</feature>
<dbReference type="EMBL" id="CAJNRG010002341">
    <property type="protein sequence ID" value="CAF2046522.1"/>
    <property type="molecule type" value="Genomic_DNA"/>
</dbReference>
<evidence type="ECO:0000313" key="3">
    <source>
        <dbReference type="EMBL" id="CAF1246747.1"/>
    </source>
</evidence>
<evidence type="ECO:0000313" key="7">
    <source>
        <dbReference type="Proteomes" id="UP000663855"/>
    </source>
</evidence>
<dbReference type="Proteomes" id="UP000663855">
    <property type="component" value="Unassembled WGS sequence"/>
</dbReference>
<dbReference type="Proteomes" id="UP000663887">
    <property type="component" value="Unassembled WGS sequence"/>
</dbReference>
<dbReference type="EMBL" id="CAJNRE010019445">
    <property type="protein sequence ID" value="CAF2197137.1"/>
    <property type="molecule type" value="Genomic_DNA"/>
</dbReference>
<comment type="caution">
    <text evidence="2">The sequence shown here is derived from an EMBL/GenBank/DDBJ whole genome shotgun (WGS) entry which is preliminary data.</text>
</comment>
<evidence type="ECO:0000313" key="4">
    <source>
        <dbReference type="EMBL" id="CAF2046522.1"/>
    </source>
</evidence>
<dbReference type="Proteomes" id="UP000663824">
    <property type="component" value="Unassembled WGS sequence"/>
</dbReference>
<proteinExistence type="predicted"/>
<evidence type="ECO:0000313" key="5">
    <source>
        <dbReference type="EMBL" id="CAF2064836.1"/>
    </source>
</evidence>